<proteinExistence type="predicted"/>
<feature type="compositionally biased region" description="Basic residues" evidence="1">
    <location>
        <begin position="127"/>
        <end position="137"/>
    </location>
</feature>
<dbReference type="Proteomes" id="UP000325395">
    <property type="component" value="Unassembled WGS sequence"/>
</dbReference>
<evidence type="ECO:0000313" key="2">
    <source>
        <dbReference type="EMBL" id="KAE8411396.1"/>
    </source>
</evidence>
<evidence type="ECO:0000313" key="3">
    <source>
        <dbReference type="Proteomes" id="UP000325395"/>
    </source>
</evidence>
<feature type="region of interest" description="Disordered" evidence="1">
    <location>
        <begin position="102"/>
        <end position="140"/>
    </location>
</feature>
<protein>
    <submittedName>
        <fullName evidence="2">Uncharacterized protein</fullName>
    </submittedName>
</protein>
<organism evidence="2 3">
    <name type="scientific">Aspergillus pseudocaelatus</name>
    <dbReference type="NCBI Taxonomy" id="1825620"/>
    <lineage>
        <taxon>Eukaryota</taxon>
        <taxon>Fungi</taxon>
        <taxon>Dikarya</taxon>
        <taxon>Ascomycota</taxon>
        <taxon>Pezizomycotina</taxon>
        <taxon>Eurotiomycetes</taxon>
        <taxon>Eurotiomycetidae</taxon>
        <taxon>Eurotiales</taxon>
        <taxon>Aspergillaceae</taxon>
        <taxon>Aspergillus</taxon>
        <taxon>Aspergillus subgen. Circumdati</taxon>
    </lineage>
</organism>
<sequence>MEGRRSTQLGLSDGMIMQGQENLRRLFKQNARPLGAYWSYAIDTRIQLPLWIKSSKIAKAFVHGLEDTATRDMMERKLYAAGWSWDVLAEFMHNKLNETKFQTARSPVRMKAGSGKPGEDSKPNTPIKHRKKKKRRVIPIIPADEDDLLEMNS</sequence>
<name>A0ABQ6W5M5_9EURO</name>
<keyword evidence="3" id="KW-1185">Reference proteome</keyword>
<dbReference type="EMBL" id="ML735876">
    <property type="protein sequence ID" value="KAE8411396.1"/>
    <property type="molecule type" value="Genomic_DNA"/>
</dbReference>
<gene>
    <name evidence="2" type="ORF">BDV36DRAFT_87384</name>
</gene>
<reference evidence="2 3" key="1">
    <citation type="submission" date="2019-04" db="EMBL/GenBank/DDBJ databases">
        <authorList>
            <consortium name="DOE Joint Genome Institute"/>
            <person name="Mondo S."/>
            <person name="Kjaerbolling I."/>
            <person name="Vesth T."/>
            <person name="Frisvad J.C."/>
            <person name="Nybo J.L."/>
            <person name="Theobald S."/>
            <person name="Kildgaard S."/>
            <person name="Isbrandt T."/>
            <person name="Kuo A."/>
            <person name="Sato A."/>
            <person name="Lyhne E.K."/>
            <person name="Kogle M.E."/>
            <person name="Wiebenga A."/>
            <person name="Kun R.S."/>
            <person name="Lubbers R.J."/>
            <person name="Makela M.R."/>
            <person name="Barry K."/>
            <person name="Chovatia M."/>
            <person name="Clum A."/>
            <person name="Daum C."/>
            <person name="Haridas S."/>
            <person name="He G."/>
            <person name="LaButti K."/>
            <person name="Lipzen A."/>
            <person name="Riley R."/>
            <person name="Salamov A."/>
            <person name="Simmons B.A."/>
            <person name="Magnuson J.K."/>
            <person name="Henrissat B."/>
            <person name="Mortensen U.H."/>
            <person name="Larsen T.O."/>
            <person name="Devries R.P."/>
            <person name="Grigoriev I.V."/>
            <person name="Machida M."/>
            <person name="Baker S.E."/>
            <person name="Andersen M.R."/>
            <person name="Cantor M.N."/>
            <person name="Hua S.X."/>
        </authorList>
    </citation>
    <scope>NUCLEOTIDE SEQUENCE [LARGE SCALE GENOMIC DNA]</scope>
    <source>
        <strain evidence="2 3">CBS 117616</strain>
    </source>
</reference>
<accession>A0ABQ6W5M5</accession>
<evidence type="ECO:0000256" key="1">
    <source>
        <dbReference type="SAM" id="MobiDB-lite"/>
    </source>
</evidence>